<dbReference type="InterPro" id="IPR023179">
    <property type="entry name" value="GTP-bd_ortho_bundle_sf"/>
</dbReference>
<keyword evidence="2 3" id="KW-0342">GTP-binding</keyword>
<evidence type="ECO:0000259" key="6">
    <source>
        <dbReference type="Pfam" id="PF01926"/>
    </source>
</evidence>
<comment type="caution">
    <text evidence="7">The sequence shown here is derived from an EMBL/GenBank/DDBJ whole genome shotgun (WGS) entry which is preliminary data.</text>
</comment>
<feature type="region of interest" description="Disordered" evidence="5">
    <location>
        <begin position="310"/>
        <end position="341"/>
    </location>
</feature>
<keyword evidence="3" id="KW-0496">Mitochondrion</keyword>
<dbReference type="GO" id="GO:0005743">
    <property type="term" value="C:mitochondrial inner membrane"/>
    <property type="evidence" value="ECO:0007669"/>
    <property type="project" value="UniProtKB-SubCell"/>
</dbReference>
<dbReference type="EMBL" id="ML996090">
    <property type="protein sequence ID" value="KAF2150073.1"/>
    <property type="molecule type" value="Genomic_DNA"/>
</dbReference>
<dbReference type="Proteomes" id="UP000799439">
    <property type="component" value="Unassembled WGS sequence"/>
</dbReference>
<dbReference type="PANTHER" id="PTHR45782:SF4">
    <property type="entry name" value="MITOCHONDRIAL RIBOSOME-ASSOCIATED GTPASE 1"/>
    <property type="match status" value="1"/>
</dbReference>
<dbReference type="InterPro" id="IPR016478">
    <property type="entry name" value="GTPase_MTG1"/>
</dbReference>
<organism evidence="7 8">
    <name type="scientific">Myriangium duriaei CBS 260.36</name>
    <dbReference type="NCBI Taxonomy" id="1168546"/>
    <lineage>
        <taxon>Eukaryota</taxon>
        <taxon>Fungi</taxon>
        <taxon>Dikarya</taxon>
        <taxon>Ascomycota</taxon>
        <taxon>Pezizomycotina</taxon>
        <taxon>Dothideomycetes</taxon>
        <taxon>Dothideomycetidae</taxon>
        <taxon>Myriangiales</taxon>
        <taxon>Myriangiaceae</taxon>
        <taxon>Myriangium</taxon>
    </lineage>
</organism>
<evidence type="ECO:0000256" key="5">
    <source>
        <dbReference type="SAM" id="MobiDB-lite"/>
    </source>
</evidence>
<comment type="subcellular location">
    <subcellularLocation>
        <location evidence="3">Mitochondrion inner membrane</location>
        <topology evidence="3">Peripheral membrane protein</topology>
    </subcellularLocation>
</comment>
<dbReference type="OrthoDB" id="269151at2759"/>
<feature type="binding site" evidence="4">
    <location>
        <begin position="141"/>
        <end position="146"/>
    </location>
    <ligand>
        <name>GTP</name>
        <dbReference type="ChEBI" id="CHEBI:37565"/>
    </ligand>
</feature>
<gene>
    <name evidence="7" type="ORF">K461DRAFT_230020</name>
</gene>
<evidence type="ECO:0000256" key="2">
    <source>
        <dbReference type="ARBA" id="ARBA00023134"/>
    </source>
</evidence>
<dbReference type="PIRSF" id="PIRSF006230">
    <property type="entry name" value="MG442"/>
    <property type="match status" value="1"/>
</dbReference>
<evidence type="ECO:0000256" key="1">
    <source>
        <dbReference type="ARBA" id="ARBA00022741"/>
    </source>
</evidence>
<keyword evidence="8" id="KW-1185">Reference proteome</keyword>
<name>A0A9P4MED7_9PEZI</name>
<evidence type="ECO:0000256" key="3">
    <source>
        <dbReference type="PIRNR" id="PIRNR006230"/>
    </source>
</evidence>
<dbReference type="PANTHER" id="PTHR45782">
    <property type="entry name" value="MITOCHONDRIAL RIBOSOME-ASSOCIATED GTPASE 1"/>
    <property type="match status" value="1"/>
</dbReference>
<comment type="function">
    <text evidence="3">Mitochondrial GTPase involved in assembly of the large ribosomal subunit. Plays a role in expression of the mitochondrial translational machinery.</text>
</comment>
<dbReference type="Gene3D" id="1.10.1580.10">
    <property type="match status" value="1"/>
</dbReference>
<dbReference type="Pfam" id="PF01926">
    <property type="entry name" value="MMR_HSR1"/>
    <property type="match status" value="1"/>
</dbReference>
<keyword evidence="1 3" id="KW-0547">Nucleotide-binding</keyword>
<dbReference type="GO" id="GO:0003924">
    <property type="term" value="F:GTPase activity"/>
    <property type="evidence" value="ECO:0007669"/>
    <property type="project" value="TreeGrafter"/>
</dbReference>
<proteinExistence type="inferred from homology"/>
<dbReference type="GO" id="GO:0032543">
    <property type="term" value="P:mitochondrial translation"/>
    <property type="evidence" value="ECO:0007669"/>
    <property type="project" value="TreeGrafter"/>
</dbReference>
<dbReference type="InterPro" id="IPR006073">
    <property type="entry name" value="GTP-bd"/>
</dbReference>
<evidence type="ECO:0000313" key="7">
    <source>
        <dbReference type="EMBL" id="KAF2150073.1"/>
    </source>
</evidence>
<feature type="domain" description="G" evidence="6">
    <location>
        <begin position="134"/>
        <end position="201"/>
    </location>
</feature>
<evidence type="ECO:0000313" key="8">
    <source>
        <dbReference type="Proteomes" id="UP000799439"/>
    </source>
</evidence>
<accession>A0A9P4MED7</accession>
<dbReference type="GO" id="GO:0005525">
    <property type="term" value="F:GTP binding"/>
    <property type="evidence" value="ECO:0007669"/>
    <property type="project" value="UniProtKB-KW"/>
</dbReference>
<reference evidence="7" key="1">
    <citation type="journal article" date="2020" name="Stud. Mycol.">
        <title>101 Dothideomycetes genomes: a test case for predicting lifestyles and emergence of pathogens.</title>
        <authorList>
            <person name="Haridas S."/>
            <person name="Albert R."/>
            <person name="Binder M."/>
            <person name="Bloem J."/>
            <person name="Labutti K."/>
            <person name="Salamov A."/>
            <person name="Andreopoulos B."/>
            <person name="Baker S."/>
            <person name="Barry K."/>
            <person name="Bills G."/>
            <person name="Bluhm B."/>
            <person name="Cannon C."/>
            <person name="Castanera R."/>
            <person name="Culley D."/>
            <person name="Daum C."/>
            <person name="Ezra D."/>
            <person name="Gonzalez J."/>
            <person name="Henrissat B."/>
            <person name="Kuo A."/>
            <person name="Liang C."/>
            <person name="Lipzen A."/>
            <person name="Lutzoni F."/>
            <person name="Magnuson J."/>
            <person name="Mondo S."/>
            <person name="Nolan M."/>
            <person name="Ohm R."/>
            <person name="Pangilinan J."/>
            <person name="Park H.-J."/>
            <person name="Ramirez L."/>
            <person name="Alfaro M."/>
            <person name="Sun H."/>
            <person name="Tritt A."/>
            <person name="Yoshinaga Y."/>
            <person name="Zwiers L.-H."/>
            <person name="Turgeon B."/>
            <person name="Goodwin S."/>
            <person name="Spatafora J."/>
            <person name="Crous P."/>
            <person name="Grigoriev I."/>
        </authorList>
    </citation>
    <scope>NUCLEOTIDE SEQUENCE</scope>
    <source>
        <strain evidence="7">CBS 260.36</strain>
    </source>
</reference>
<protein>
    <recommendedName>
        <fullName evidence="3">Mitochondrial GTPase 1</fullName>
    </recommendedName>
</protein>
<dbReference type="Gene3D" id="3.40.50.300">
    <property type="entry name" value="P-loop containing nucleotide triphosphate hydrolases"/>
    <property type="match status" value="1"/>
</dbReference>
<evidence type="ECO:0000256" key="4">
    <source>
        <dbReference type="PIRSR" id="PIRSR006230-1"/>
    </source>
</evidence>
<feature type="binding site" evidence="4">
    <location>
        <position position="199"/>
    </location>
    <ligand>
        <name>GTP</name>
        <dbReference type="ChEBI" id="CHEBI:37565"/>
    </ligand>
</feature>
<dbReference type="SUPFAM" id="SSF52540">
    <property type="entry name" value="P-loop containing nucleoside triphosphate hydrolases"/>
    <property type="match status" value="1"/>
</dbReference>
<comment type="similarity">
    <text evidence="3">Belongs to the TRAFAC class YlqF/YawG GTPase family. MTG1 subfamily.</text>
</comment>
<dbReference type="InterPro" id="IPR027417">
    <property type="entry name" value="P-loop_NTPase"/>
</dbReference>
<dbReference type="CDD" id="cd01856">
    <property type="entry name" value="YlqF"/>
    <property type="match status" value="1"/>
</dbReference>
<dbReference type="AlphaFoldDB" id="A0A9P4MED7"/>
<sequence>MAFIPRHAYIPPESIPRSYFLGHHRSGLSKMTSMLAQIDLIIECRDYRVPLSSTNPMFERLLQGRKRLIVFTKRDVGSPFPPTLADKKREALLSSHFHPSTSLFTASTPKDTNRVLTLIRQHARDRQSLTGSRLLVVGMPNVGKSTLLNALRAAGVHKGKAARTGAQPGITRSIASSVKIVEPDERSGAGAVYLIDTPGVFVPFVPDPETMLKLSLVGCVKDGIVPLETCVDYLLYRMNLVDPEAYGAWCPPTNEIGVLLENVAKRTGRLGKGATLDLEAAALWVLQKWRTGHMGKFVLDEVSEETLEERRKMDGAVSMNQAKKRGKEALRQKSKSQNMEE</sequence>